<keyword evidence="2" id="KW-1185">Reference proteome</keyword>
<dbReference type="AlphaFoldDB" id="A0A1I5HQ38"/>
<dbReference type="InterPro" id="IPR008000">
    <property type="entry name" value="Rham/fucose_mutarotase"/>
</dbReference>
<name>A0A1I5HQ38_9BACT</name>
<dbReference type="Proteomes" id="UP000199564">
    <property type="component" value="Unassembled WGS sequence"/>
</dbReference>
<evidence type="ECO:0000313" key="1">
    <source>
        <dbReference type="EMBL" id="SFO50397.1"/>
    </source>
</evidence>
<dbReference type="Pfam" id="PF05336">
    <property type="entry name" value="rhaM"/>
    <property type="match status" value="1"/>
</dbReference>
<dbReference type="Gene3D" id="3.30.70.100">
    <property type="match status" value="1"/>
</dbReference>
<dbReference type="STRING" id="226506.SAMN04488519_107197"/>
<dbReference type="PANTHER" id="PTHR43239:SF1">
    <property type="entry name" value="UPF0734 PROTEIN DDB_G0273871_DDB_G0273177"/>
    <property type="match status" value="1"/>
</dbReference>
<dbReference type="InterPro" id="IPR052996">
    <property type="entry name" value="Carb_Metab_Mutarotase"/>
</dbReference>
<gene>
    <name evidence="1" type="ORF">SAMN04488519_107197</name>
</gene>
<proteinExistence type="predicted"/>
<evidence type="ECO:0000313" key="2">
    <source>
        <dbReference type="Proteomes" id="UP000199564"/>
    </source>
</evidence>
<dbReference type="RefSeq" id="WP_091654622.1">
    <property type="nucleotide sequence ID" value="NZ_FOVW01000007.1"/>
</dbReference>
<dbReference type="InterPro" id="IPR011008">
    <property type="entry name" value="Dimeric_a/b-barrel"/>
</dbReference>
<protein>
    <submittedName>
        <fullName evidence="1">L-rhamnose mutarotase</fullName>
    </submittedName>
</protein>
<reference evidence="2" key="1">
    <citation type="submission" date="2016-10" db="EMBL/GenBank/DDBJ databases">
        <authorList>
            <person name="Varghese N."/>
            <person name="Submissions S."/>
        </authorList>
    </citation>
    <scope>NUCLEOTIDE SEQUENCE [LARGE SCALE GENOMIC DNA]</scope>
    <source>
        <strain evidence="2">DSM 15282</strain>
    </source>
</reference>
<dbReference type="GO" id="GO:0016857">
    <property type="term" value="F:racemase and epimerase activity, acting on carbohydrates and derivatives"/>
    <property type="evidence" value="ECO:0007669"/>
    <property type="project" value="InterPro"/>
</dbReference>
<sequence length="114" mass="13498">MKTFLLICDLKDEPEAIEAYDKCHQAVPEPILESIQESGILEMNIYRWKNRLSMILRTKDDFNFEKKEQLDLANPKVQEWESFVGQYQQNLPGTPPHWKWALAEPIFNFEAKKD</sequence>
<accession>A0A1I5HQ38</accession>
<dbReference type="PANTHER" id="PTHR43239">
    <property type="entry name" value="UPF0734 PROTEIN DDB_G0273871/DDB_G0273177"/>
    <property type="match status" value="1"/>
</dbReference>
<dbReference type="SUPFAM" id="SSF54909">
    <property type="entry name" value="Dimeric alpha+beta barrel"/>
    <property type="match status" value="1"/>
</dbReference>
<dbReference type="EMBL" id="FOVW01000007">
    <property type="protein sequence ID" value="SFO50397.1"/>
    <property type="molecule type" value="Genomic_DNA"/>
</dbReference>
<organism evidence="1 2">
    <name type="scientific">Algoriphagus ornithinivorans</name>
    <dbReference type="NCBI Taxonomy" id="226506"/>
    <lineage>
        <taxon>Bacteria</taxon>
        <taxon>Pseudomonadati</taxon>
        <taxon>Bacteroidota</taxon>
        <taxon>Cytophagia</taxon>
        <taxon>Cytophagales</taxon>
        <taxon>Cyclobacteriaceae</taxon>
        <taxon>Algoriphagus</taxon>
    </lineage>
</organism>